<keyword evidence="6" id="KW-1003">Cell membrane</keyword>
<proteinExistence type="inferred from homology"/>
<dbReference type="AlphaFoldDB" id="A0AAQ3K3A0"/>
<dbReference type="SUPFAM" id="SSF52058">
    <property type="entry name" value="L domain-like"/>
    <property type="match status" value="2"/>
</dbReference>
<keyword evidence="9" id="KW-0433">Leucine-rich repeat</keyword>
<dbReference type="InterPro" id="IPR001611">
    <property type="entry name" value="Leu-rich_rpt"/>
</dbReference>
<evidence type="ECO:0000256" key="23">
    <source>
        <dbReference type="PROSITE-ProRule" id="PRU10141"/>
    </source>
</evidence>
<dbReference type="PROSITE" id="PS50011">
    <property type="entry name" value="PROTEIN_KINASE_DOM"/>
    <property type="match status" value="1"/>
</dbReference>
<keyword evidence="8" id="KW-0597">Phosphoprotein</keyword>
<dbReference type="Pfam" id="PF07714">
    <property type="entry name" value="PK_Tyr_Ser-Thr"/>
    <property type="match status" value="1"/>
</dbReference>
<dbReference type="Gene3D" id="3.30.2260.10">
    <property type="entry name" value="Enhancer of rudimentary"/>
    <property type="match status" value="1"/>
</dbReference>
<dbReference type="Pfam" id="PF13855">
    <property type="entry name" value="LRR_8"/>
    <property type="match status" value="3"/>
</dbReference>
<feature type="transmembrane region" description="Helical" evidence="24">
    <location>
        <begin position="590"/>
        <end position="612"/>
    </location>
</feature>
<evidence type="ECO:0000256" key="25">
    <source>
        <dbReference type="SAM" id="SignalP"/>
    </source>
</evidence>
<keyword evidence="13" id="KW-0677">Repeat</keyword>
<comment type="similarity">
    <text evidence="3">Belongs to the protein kinase superfamily. Ser/Thr protein kinase family.</text>
</comment>
<dbReference type="SUPFAM" id="SSF143875">
    <property type="entry name" value="ERH-like"/>
    <property type="match status" value="1"/>
</dbReference>
<evidence type="ECO:0000256" key="12">
    <source>
        <dbReference type="ARBA" id="ARBA00022729"/>
    </source>
</evidence>
<evidence type="ECO:0000256" key="8">
    <source>
        <dbReference type="ARBA" id="ARBA00022553"/>
    </source>
</evidence>
<evidence type="ECO:0000256" key="24">
    <source>
        <dbReference type="SAM" id="Phobius"/>
    </source>
</evidence>
<dbReference type="PROSITE" id="PS00108">
    <property type="entry name" value="PROTEIN_KINASE_ST"/>
    <property type="match status" value="1"/>
</dbReference>
<name>A0AAQ3K3A0_9LILI</name>
<comment type="subcellular location">
    <subcellularLocation>
        <location evidence="1">Cell membrane</location>
        <topology evidence="1">Single-pass membrane protein</topology>
    </subcellularLocation>
</comment>
<evidence type="ECO:0000256" key="5">
    <source>
        <dbReference type="ARBA" id="ARBA00012513"/>
    </source>
</evidence>
<evidence type="ECO:0000256" key="20">
    <source>
        <dbReference type="ARBA" id="ARBA00023180"/>
    </source>
</evidence>
<dbReference type="SMART" id="SM00369">
    <property type="entry name" value="LRR_TYP"/>
    <property type="match status" value="7"/>
</dbReference>
<dbReference type="SMART" id="SM00220">
    <property type="entry name" value="S_TKc"/>
    <property type="match status" value="1"/>
</dbReference>
<keyword evidence="14 23" id="KW-0547">Nucleotide-binding</keyword>
<dbReference type="InterPro" id="IPR001245">
    <property type="entry name" value="Ser-Thr/Tyr_kinase_cat_dom"/>
</dbReference>
<protein>
    <recommendedName>
        <fullName evidence="5">non-specific serine/threonine protein kinase</fullName>
        <ecNumber evidence="5">2.7.11.1</ecNumber>
    </recommendedName>
</protein>
<comment type="catalytic activity">
    <reaction evidence="21">
        <text>L-threonyl-[protein] + ATP = O-phospho-L-threonyl-[protein] + ADP + H(+)</text>
        <dbReference type="Rhea" id="RHEA:46608"/>
        <dbReference type="Rhea" id="RHEA-COMP:11060"/>
        <dbReference type="Rhea" id="RHEA-COMP:11605"/>
        <dbReference type="ChEBI" id="CHEBI:15378"/>
        <dbReference type="ChEBI" id="CHEBI:30013"/>
        <dbReference type="ChEBI" id="CHEBI:30616"/>
        <dbReference type="ChEBI" id="CHEBI:61977"/>
        <dbReference type="ChEBI" id="CHEBI:456216"/>
        <dbReference type="EC" id="2.7.11.1"/>
    </reaction>
</comment>
<keyword evidence="20" id="KW-0325">Glycoprotein</keyword>
<evidence type="ECO:0000256" key="14">
    <source>
        <dbReference type="ARBA" id="ARBA00022741"/>
    </source>
</evidence>
<evidence type="ECO:0000259" key="26">
    <source>
        <dbReference type="PROSITE" id="PS50011"/>
    </source>
</evidence>
<dbReference type="InterPro" id="IPR013210">
    <property type="entry name" value="LRR_N_plant-typ"/>
</dbReference>
<dbReference type="InterPro" id="IPR032675">
    <property type="entry name" value="LRR_dom_sf"/>
</dbReference>
<dbReference type="SUPFAM" id="SSF56112">
    <property type="entry name" value="Protein kinase-like (PK-like)"/>
    <property type="match status" value="1"/>
</dbReference>
<keyword evidence="12 25" id="KW-0732">Signal</keyword>
<comment type="similarity">
    <text evidence="2">Belongs to the E(R) family.</text>
</comment>
<dbReference type="EMBL" id="CP136892">
    <property type="protein sequence ID" value="WOK99977.1"/>
    <property type="molecule type" value="Genomic_DNA"/>
</dbReference>
<evidence type="ECO:0000313" key="27">
    <source>
        <dbReference type="EMBL" id="WOK99977.1"/>
    </source>
</evidence>
<evidence type="ECO:0000256" key="22">
    <source>
        <dbReference type="ARBA" id="ARBA00048679"/>
    </source>
</evidence>
<keyword evidence="19" id="KW-0675">Receptor</keyword>
<keyword evidence="15" id="KW-0418">Kinase</keyword>
<gene>
    <name evidence="27" type="ORF">Cni_G08689</name>
</gene>
<dbReference type="FunFam" id="3.80.10.10:FF:000095">
    <property type="entry name" value="LRR receptor-like serine/threonine-protein kinase GSO1"/>
    <property type="match status" value="2"/>
</dbReference>
<dbReference type="InterPro" id="IPR011009">
    <property type="entry name" value="Kinase-like_dom_sf"/>
</dbReference>
<dbReference type="Gene3D" id="3.30.200.20">
    <property type="entry name" value="Phosphorylase Kinase, domain 1"/>
    <property type="match status" value="1"/>
</dbReference>
<evidence type="ECO:0000256" key="4">
    <source>
        <dbReference type="ARBA" id="ARBA00009592"/>
    </source>
</evidence>
<comment type="similarity">
    <text evidence="4">Belongs to the RLP family.</text>
</comment>
<reference evidence="27 28" key="1">
    <citation type="submission" date="2023-10" db="EMBL/GenBank/DDBJ databases">
        <title>Chromosome-scale genome assembly provides insights into flower coloration mechanisms of Canna indica.</title>
        <authorList>
            <person name="Li C."/>
        </authorList>
    </citation>
    <scope>NUCLEOTIDE SEQUENCE [LARGE SCALE GENOMIC DNA]</scope>
    <source>
        <tissue evidence="27">Flower</tissue>
    </source>
</reference>
<evidence type="ECO:0000256" key="19">
    <source>
        <dbReference type="ARBA" id="ARBA00023170"/>
    </source>
</evidence>
<dbReference type="FunFam" id="3.80.10.10:FF:000111">
    <property type="entry name" value="LRR receptor-like serine/threonine-protein kinase ERECTA"/>
    <property type="match status" value="1"/>
</dbReference>
<dbReference type="InterPro" id="IPR050647">
    <property type="entry name" value="Plant_LRR-RLKs"/>
</dbReference>
<feature type="domain" description="Protein kinase" evidence="26">
    <location>
        <begin position="650"/>
        <end position="949"/>
    </location>
</feature>
<dbReference type="Pfam" id="PF08263">
    <property type="entry name" value="LRRNT_2"/>
    <property type="match status" value="1"/>
</dbReference>
<keyword evidence="7" id="KW-0723">Serine/threonine-protein kinase</keyword>
<dbReference type="GO" id="GO:0033612">
    <property type="term" value="F:receptor serine/threonine kinase binding"/>
    <property type="evidence" value="ECO:0007669"/>
    <property type="project" value="TreeGrafter"/>
</dbReference>
<evidence type="ECO:0000256" key="3">
    <source>
        <dbReference type="ARBA" id="ARBA00008684"/>
    </source>
</evidence>
<keyword evidence="18 24" id="KW-0472">Membrane</keyword>
<feature type="chain" id="PRO_5043012612" description="non-specific serine/threonine protein kinase" evidence="25">
    <location>
        <begin position="23"/>
        <end position="1075"/>
    </location>
</feature>
<dbReference type="PROSITE" id="PS01290">
    <property type="entry name" value="ER"/>
    <property type="match status" value="1"/>
</dbReference>
<dbReference type="InterPro" id="IPR000781">
    <property type="entry name" value="ERH"/>
</dbReference>
<dbReference type="InterPro" id="IPR003591">
    <property type="entry name" value="Leu-rich_rpt_typical-subtyp"/>
</dbReference>
<dbReference type="InterPro" id="IPR008271">
    <property type="entry name" value="Ser/Thr_kinase_AS"/>
</dbReference>
<dbReference type="Gene3D" id="3.80.10.10">
    <property type="entry name" value="Ribonuclease Inhibitor"/>
    <property type="match status" value="3"/>
</dbReference>
<keyword evidence="16 23" id="KW-0067">ATP-binding</keyword>
<dbReference type="Proteomes" id="UP001327560">
    <property type="component" value="Chromosome 3"/>
</dbReference>
<keyword evidence="11 24" id="KW-0812">Transmembrane</keyword>
<evidence type="ECO:0000256" key="2">
    <source>
        <dbReference type="ARBA" id="ARBA00007491"/>
    </source>
</evidence>
<dbReference type="GO" id="GO:0004674">
    <property type="term" value="F:protein serine/threonine kinase activity"/>
    <property type="evidence" value="ECO:0007669"/>
    <property type="project" value="UniProtKB-KW"/>
</dbReference>
<dbReference type="InterPro" id="IPR017441">
    <property type="entry name" value="Protein_kinase_ATP_BS"/>
</dbReference>
<evidence type="ECO:0000256" key="6">
    <source>
        <dbReference type="ARBA" id="ARBA00022475"/>
    </source>
</evidence>
<evidence type="ECO:0000313" key="28">
    <source>
        <dbReference type="Proteomes" id="UP001327560"/>
    </source>
</evidence>
<dbReference type="InterPro" id="IPR000719">
    <property type="entry name" value="Prot_kinase_dom"/>
</dbReference>
<dbReference type="GO" id="GO:0005524">
    <property type="term" value="F:ATP binding"/>
    <property type="evidence" value="ECO:0007669"/>
    <property type="project" value="UniProtKB-UniRule"/>
</dbReference>
<dbReference type="InterPro" id="IPR035912">
    <property type="entry name" value="EHR_sf"/>
</dbReference>
<evidence type="ECO:0000256" key="11">
    <source>
        <dbReference type="ARBA" id="ARBA00022692"/>
    </source>
</evidence>
<dbReference type="Gene3D" id="1.10.510.10">
    <property type="entry name" value="Transferase(Phosphotransferase) domain 1"/>
    <property type="match status" value="1"/>
</dbReference>
<evidence type="ECO:0000256" key="15">
    <source>
        <dbReference type="ARBA" id="ARBA00022777"/>
    </source>
</evidence>
<feature type="signal peptide" evidence="25">
    <location>
        <begin position="1"/>
        <end position="22"/>
    </location>
</feature>
<organism evidence="27 28">
    <name type="scientific">Canna indica</name>
    <name type="common">Indian-shot</name>
    <dbReference type="NCBI Taxonomy" id="4628"/>
    <lineage>
        <taxon>Eukaryota</taxon>
        <taxon>Viridiplantae</taxon>
        <taxon>Streptophyta</taxon>
        <taxon>Embryophyta</taxon>
        <taxon>Tracheophyta</taxon>
        <taxon>Spermatophyta</taxon>
        <taxon>Magnoliopsida</taxon>
        <taxon>Liliopsida</taxon>
        <taxon>Zingiberales</taxon>
        <taxon>Cannaceae</taxon>
        <taxon>Canna</taxon>
    </lineage>
</organism>
<evidence type="ECO:0000256" key="16">
    <source>
        <dbReference type="ARBA" id="ARBA00022840"/>
    </source>
</evidence>
<evidence type="ECO:0000256" key="7">
    <source>
        <dbReference type="ARBA" id="ARBA00022527"/>
    </source>
</evidence>
<evidence type="ECO:0000256" key="21">
    <source>
        <dbReference type="ARBA" id="ARBA00047899"/>
    </source>
</evidence>
<dbReference type="PANTHER" id="PTHR48056:SF89">
    <property type="entry name" value="OS06G0585982 PROTEIN"/>
    <property type="match status" value="1"/>
</dbReference>
<keyword evidence="17 24" id="KW-1133">Transmembrane helix</keyword>
<evidence type="ECO:0000256" key="10">
    <source>
        <dbReference type="ARBA" id="ARBA00022679"/>
    </source>
</evidence>
<evidence type="ECO:0000256" key="18">
    <source>
        <dbReference type="ARBA" id="ARBA00023136"/>
    </source>
</evidence>
<keyword evidence="10" id="KW-0808">Transferase</keyword>
<evidence type="ECO:0000256" key="9">
    <source>
        <dbReference type="ARBA" id="ARBA00022614"/>
    </source>
</evidence>
<dbReference type="CDD" id="cd14066">
    <property type="entry name" value="STKc_IRAK"/>
    <property type="match status" value="1"/>
</dbReference>
<feature type="binding site" evidence="23">
    <location>
        <position position="678"/>
    </location>
    <ligand>
        <name>ATP</name>
        <dbReference type="ChEBI" id="CHEBI:30616"/>
    </ligand>
</feature>
<evidence type="ECO:0000256" key="1">
    <source>
        <dbReference type="ARBA" id="ARBA00004162"/>
    </source>
</evidence>
<dbReference type="PANTHER" id="PTHR48056">
    <property type="entry name" value="LRR RECEPTOR-LIKE SERINE/THREONINE-PROTEIN KINASE-RELATED"/>
    <property type="match status" value="1"/>
</dbReference>
<keyword evidence="28" id="KW-1185">Reference proteome</keyword>
<accession>A0AAQ3K3A0</accession>
<evidence type="ECO:0000256" key="17">
    <source>
        <dbReference type="ARBA" id="ARBA00022989"/>
    </source>
</evidence>
<evidence type="ECO:0000256" key="13">
    <source>
        <dbReference type="ARBA" id="ARBA00022737"/>
    </source>
</evidence>
<dbReference type="FunFam" id="3.30.200.20:FF:000543">
    <property type="entry name" value="Putative leucine-rich repeat receptor-like serine/threonine-protein kinase"/>
    <property type="match status" value="1"/>
</dbReference>
<dbReference type="FunFam" id="1.10.510.10:FF:000358">
    <property type="entry name" value="Putative leucine-rich repeat receptor-like serine/threonine-protein kinase"/>
    <property type="match status" value="1"/>
</dbReference>
<dbReference type="EC" id="2.7.11.1" evidence="5"/>
<sequence length="1075" mass="118238">MGYSTTTIRVHLFFILSSLLLSQDLHVHAGDSADERALLEFRKAIENSKVLGNWNDSIQHCHWIGISCKQGRVISLNLTNKSLQGTISPFLFNLSQLSLVDLSYNFLRGSIPVELGELSNLTYLDLSKNRLQHGIPDTFGKLSKLGFLDLSVNQLEGKLPTSIFYNCTLLYSLLLHDNSLYGRIPPQIGNLNLLKEIILRTNYLTGSIPPSLSNATSLITFDLADNNLTGQLPSDIVVRLSSLMILQISYNNLSSDEEGEDLRYFFGVIANLTNLESLGIGGIGLRSALPTTIGLLGSRLLQIYIQDNRIHGAIPSNISKLQNLTLLNLSGNLLQGTVPKELFLLPNLERAGLNNNMLHGRIPSVPNDLTTSLGLLDLSHNHLSGGIPSSISNLKRMRMLKLSENFLDESIPSSLGSMKLEHLNLSHNRLTGKLPASLSSLSTIILSFDLSHNLLEGTLPWWLSKMDKVLDIDLSSNKFDGAIPSDVGKCYSLEQLNLSHNSLQGQIPASFGNLSGLRSLDLSSNVLDGEVPDSLQQCTNLTQLNLSFNQLTGGIPRGGVFASLSFESLKGNHFCGSKGFPRCDSRKRRVIILVVSIISSIVLFLLAILCIATVRSIRRKALDVSRHSIELFSSHPRITYRELFEATGGFDQSRLIGSGGFGHVYRGVLTDGSSVAVKVLQLQDQNSCRTFNRECQVLKRIRHRNLMSIITACSLPEFKALVLPLMSKGSLEDQLHPHGDQASSQLSLAERVHICSDVAEGMAYLHHHAPVQVIHCDLKPSNILLTDDMTAIVSDFGISRLVSVGAGGTASGDSISVASATATLLHGSVGYVAPEYGYGRRASTKGDVYSFGVVVLEMITGKRPTEEMFDGGLSLVNWVKCHYGSQLENILDSSLLTEVREQIPEVKNVLEVAVMELIEVGLVCTQEAASARPTMISIADDLDKLKQYLGGDTVATFTSSHALHLLKLFDPNMANRHTIILMQTSQNRSSRTFMDFDSISHAMDGICGLYERKLKELNPTIRNITYDISDLYNFIDGLADLSALIFDHSIQAYLPYDRQWIKQRVFQHLKKLASH</sequence>
<dbReference type="Pfam" id="PF01133">
    <property type="entry name" value="ER"/>
    <property type="match status" value="1"/>
</dbReference>
<dbReference type="GO" id="GO:0005886">
    <property type="term" value="C:plasma membrane"/>
    <property type="evidence" value="ECO:0007669"/>
    <property type="project" value="UniProtKB-SubCell"/>
</dbReference>
<dbReference type="PROSITE" id="PS00107">
    <property type="entry name" value="PROTEIN_KINASE_ATP"/>
    <property type="match status" value="1"/>
</dbReference>
<dbReference type="PROSITE" id="PS51450">
    <property type="entry name" value="LRR"/>
    <property type="match status" value="1"/>
</dbReference>
<comment type="catalytic activity">
    <reaction evidence="22">
        <text>L-seryl-[protein] + ATP = O-phospho-L-seryl-[protein] + ADP + H(+)</text>
        <dbReference type="Rhea" id="RHEA:17989"/>
        <dbReference type="Rhea" id="RHEA-COMP:9863"/>
        <dbReference type="Rhea" id="RHEA-COMP:11604"/>
        <dbReference type="ChEBI" id="CHEBI:15378"/>
        <dbReference type="ChEBI" id="CHEBI:29999"/>
        <dbReference type="ChEBI" id="CHEBI:30616"/>
        <dbReference type="ChEBI" id="CHEBI:83421"/>
        <dbReference type="ChEBI" id="CHEBI:456216"/>
        <dbReference type="EC" id="2.7.11.1"/>
    </reaction>
</comment>